<proteinExistence type="predicted"/>
<dbReference type="EMBL" id="JAIQUM010000030">
    <property type="protein sequence ID" value="MBZ5751324.1"/>
    <property type="molecule type" value="Genomic_DNA"/>
</dbReference>
<evidence type="ECO:0000313" key="1">
    <source>
        <dbReference type="EMBL" id="MBZ5751324.1"/>
    </source>
</evidence>
<dbReference type="Proteomes" id="UP001165287">
    <property type="component" value="Unassembled WGS sequence"/>
</dbReference>
<dbReference type="RefSeq" id="WP_224139588.1">
    <property type="nucleotide sequence ID" value="NZ_JAIQUM010000030.1"/>
</dbReference>
<gene>
    <name evidence="1" type="ORF">K9V48_13970</name>
</gene>
<protein>
    <submittedName>
        <fullName evidence="1">Uncharacterized protein</fullName>
    </submittedName>
</protein>
<organism evidence="1 2">
    <name type="scientific">Metabacillus rhizolycopersici</name>
    <dbReference type="NCBI Taxonomy" id="2875709"/>
    <lineage>
        <taxon>Bacteria</taxon>
        <taxon>Bacillati</taxon>
        <taxon>Bacillota</taxon>
        <taxon>Bacilli</taxon>
        <taxon>Bacillales</taxon>
        <taxon>Bacillaceae</taxon>
        <taxon>Metabacillus</taxon>
    </lineage>
</organism>
<name>A0ABS7USX2_9BACI</name>
<accession>A0ABS7USX2</accession>
<sequence>MAIGSTVIFRNEKYKIIWLYDNGTCEIKKNDSLGQVELVRLSELKIFEKNISSC</sequence>
<keyword evidence="2" id="KW-1185">Reference proteome</keyword>
<comment type="caution">
    <text evidence="1">The sequence shown here is derived from an EMBL/GenBank/DDBJ whole genome shotgun (WGS) entry which is preliminary data.</text>
</comment>
<evidence type="ECO:0000313" key="2">
    <source>
        <dbReference type="Proteomes" id="UP001165287"/>
    </source>
</evidence>
<reference evidence="1" key="1">
    <citation type="submission" date="2024-05" db="EMBL/GenBank/DDBJ databases">
        <title>Metabacillus sp. nov., isolated from the rhizosphere soil of tomato plants.</title>
        <authorList>
            <person name="Ma R."/>
        </authorList>
    </citation>
    <scope>NUCLEOTIDE SEQUENCE</scope>
    <source>
        <strain evidence="1">DBTR6</strain>
    </source>
</reference>